<proteinExistence type="predicted"/>
<feature type="compositionally biased region" description="Basic and acidic residues" evidence="1">
    <location>
        <begin position="139"/>
        <end position="153"/>
    </location>
</feature>
<dbReference type="RefSeq" id="WP_258434215.1">
    <property type="nucleotide sequence ID" value="NZ_JANSGW010000024.1"/>
</dbReference>
<dbReference type="EMBL" id="JAPTNE010000024">
    <property type="protein sequence ID" value="MCZ0808767.1"/>
    <property type="molecule type" value="Genomic_DNA"/>
</dbReference>
<dbReference type="Proteomes" id="UP001077662">
    <property type="component" value="Unassembled WGS sequence"/>
</dbReference>
<feature type="region of interest" description="Disordered" evidence="1">
    <location>
        <begin position="122"/>
        <end position="153"/>
    </location>
</feature>
<sequence length="324" mass="37456">MDTTSYTSATGFFVLPRMSFRNKRDKLLFYDFVDRANYRDNGEIKRGQFPTSVAQLVEETGWKEKMIRGSLDNLKKQGRIQIQTFKDKKRGMIITIVNYNEFQSLDFYTKKGELKGDIKGELEGELEPPEKPVIPTDEGTSKEGEGELEGNIKGELKGDSLTTDITTDKQQDKHKKDLCEQIAKNEDVETFVDSQMRINPISTLPRKLFIEYFNTIRLTRKTGRIATSKAQKIWDKLYSYWQNPKIAKTPDGRAAIILYALTVHIMKHDDIQEDYTYGIIRRTTEHEARQKMLKMMNKSGGVNLGITSSLDSERAEYHKKRRTL</sequence>
<name>A0AAP3DJE5_BRELA</name>
<dbReference type="AlphaFoldDB" id="A0AAP3DJE5"/>
<evidence type="ECO:0000256" key="1">
    <source>
        <dbReference type="SAM" id="MobiDB-lite"/>
    </source>
</evidence>
<comment type="caution">
    <text evidence="2">The sequence shown here is derived from an EMBL/GenBank/DDBJ whole genome shotgun (WGS) entry which is preliminary data.</text>
</comment>
<accession>A0AAP3DJE5</accession>
<reference evidence="2" key="1">
    <citation type="submission" date="2022-09" db="EMBL/GenBank/DDBJ databases">
        <title>Genome analysis and characterization of larvicidal activity of Brevibacillus strains.</title>
        <authorList>
            <person name="Patrusheva E.V."/>
            <person name="Izotova A.O."/>
            <person name="Toshchakov S.V."/>
            <person name="Sineoky S.P."/>
        </authorList>
    </citation>
    <scope>NUCLEOTIDE SEQUENCE</scope>
    <source>
        <strain evidence="2">VKPM_B-13247</strain>
    </source>
</reference>
<evidence type="ECO:0000313" key="2">
    <source>
        <dbReference type="EMBL" id="MCZ0808767.1"/>
    </source>
</evidence>
<organism evidence="2 3">
    <name type="scientific">Brevibacillus laterosporus</name>
    <name type="common">Bacillus laterosporus</name>
    <dbReference type="NCBI Taxonomy" id="1465"/>
    <lineage>
        <taxon>Bacteria</taxon>
        <taxon>Bacillati</taxon>
        <taxon>Bacillota</taxon>
        <taxon>Bacilli</taxon>
        <taxon>Bacillales</taxon>
        <taxon>Paenibacillaceae</taxon>
        <taxon>Brevibacillus</taxon>
    </lineage>
</organism>
<evidence type="ECO:0000313" key="3">
    <source>
        <dbReference type="Proteomes" id="UP001077662"/>
    </source>
</evidence>
<gene>
    <name evidence="2" type="ORF">O0554_17920</name>
</gene>
<protein>
    <submittedName>
        <fullName evidence="2">Uncharacterized protein</fullName>
    </submittedName>
</protein>